<proteinExistence type="predicted"/>
<comment type="caution">
    <text evidence="1">The sequence shown here is derived from an EMBL/GenBank/DDBJ whole genome shotgun (WGS) entry which is preliminary data.</text>
</comment>
<reference evidence="1 2" key="1">
    <citation type="journal article" date="2023" name="Genes (Basel)">
        <title>Chromosome-Level Genome Assembly and Circadian Gene Repertoire of the Patagonia Blennie Eleginops maclovinus-The Closest Ancestral Proxy of Antarctic Cryonotothenioids.</title>
        <authorList>
            <person name="Cheng C.C."/>
            <person name="Rivera-Colon A.G."/>
            <person name="Minhas B.F."/>
            <person name="Wilson L."/>
            <person name="Rayamajhi N."/>
            <person name="Vargas-Chacoff L."/>
            <person name="Catchen J.M."/>
        </authorList>
    </citation>
    <scope>NUCLEOTIDE SEQUENCE [LARGE SCALE GENOMIC DNA]</scope>
    <source>
        <strain evidence="1">JMC-PN-2008</strain>
    </source>
</reference>
<protein>
    <submittedName>
        <fullName evidence="1">Uncharacterized protein</fullName>
    </submittedName>
</protein>
<reference evidence="1 2" key="2">
    <citation type="journal article" date="2023" name="Mol. Biol. Evol.">
        <title>Genomics of Secondarily Temperate Adaptation in the Only Non-Antarctic Icefish.</title>
        <authorList>
            <person name="Rivera-Colon A.G."/>
            <person name="Rayamajhi N."/>
            <person name="Minhas B.F."/>
            <person name="Madrigal G."/>
            <person name="Bilyk K.T."/>
            <person name="Yoon V."/>
            <person name="Hune M."/>
            <person name="Gregory S."/>
            <person name="Cheng C.H.C."/>
            <person name="Catchen J.M."/>
        </authorList>
    </citation>
    <scope>NUCLEOTIDE SEQUENCE [LARGE SCALE GENOMIC DNA]</scope>
    <source>
        <strain evidence="1">JMC-PN-2008</strain>
    </source>
</reference>
<name>A0AAN7Y901_ELEMC</name>
<evidence type="ECO:0000313" key="2">
    <source>
        <dbReference type="Proteomes" id="UP001346869"/>
    </source>
</evidence>
<dbReference type="AlphaFoldDB" id="A0AAN7Y901"/>
<dbReference type="EMBL" id="JAUZQC010000003">
    <property type="protein sequence ID" value="KAK5873967.1"/>
    <property type="molecule type" value="Genomic_DNA"/>
</dbReference>
<dbReference type="Proteomes" id="UP001346869">
    <property type="component" value="Unassembled WGS sequence"/>
</dbReference>
<gene>
    <name evidence="1" type="ORF">PBY51_018959</name>
</gene>
<sequence length="121" mass="13166">MLVSTKLKASPLGVRINQGSLKATTVDAELFSILSNHMIRVSAPHPRRREGQNSAQLTTILCGYLVPFVWVPGSFCTPLLPAIRCVRRIWCSEIAVCESMPLPVQTSSEGLKNGMGGKKSK</sequence>
<keyword evidence="2" id="KW-1185">Reference proteome</keyword>
<accession>A0AAN7Y901</accession>
<evidence type="ECO:0000313" key="1">
    <source>
        <dbReference type="EMBL" id="KAK5873967.1"/>
    </source>
</evidence>
<organism evidence="1 2">
    <name type="scientific">Eleginops maclovinus</name>
    <name type="common">Patagonian blennie</name>
    <name type="synonym">Eleginus maclovinus</name>
    <dbReference type="NCBI Taxonomy" id="56733"/>
    <lineage>
        <taxon>Eukaryota</taxon>
        <taxon>Metazoa</taxon>
        <taxon>Chordata</taxon>
        <taxon>Craniata</taxon>
        <taxon>Vertebrata</taxon>
        <taxon>Euteleostomi</taxon>
        <taxon>Actinopterygii</taxon>
        <taxon>Neopterygii</taxon>
        <taxon>Teleostei</taxon>
        <taxon>Neoteleostei</taxon>
        <taxon>Acanthomorphata</taxon>
        <taxon>Eupercaria</taxon>
        <taxon>Perciformes</taxon>
        <taxon>Notothenioidei</taxon>
        <taxon>Eleginopidae</taxon>
        <taxon>Eleginops</taxon>
    </lineage>
</organism>